<dbReference type="AlphaFoldDB" id="A0A810C455"/>
<name>A0A810C455_9BRAD</name>
<reference evidence="2" key="2">
    <citation type="submission" date="2020-05" db="EMBL/GenBank/DDBJ databases">
        <title>Complete genome sequence of Bradyrhizobium diazoefficiens XF3 isolated from soybean nodule.</title>
        <authorList>
            <person name="Noda R."/>
            <person name="Kakizaki K."/>
            <person name="Minamisawa K."/>
        </authorList>
    </citation>
    <scope>NUCLEOTIDE SEQUENCE</scope>
    <source>
        <strain evidence="2">XF3</strain>
    </source>
</reference>
<accession>A0A810C455</accession>
<proteinExistence type="predicted"/>
<dbReference type="EMBL" id="AP023098">
    <property type="protein sequence ID" value="BCE85308.1"/>
    <property type="molecule type" value="Genomic_DNA"/>
</dbReference>
<evidence type="ECO:0000313" key="2">
    <source>
        <dbReference type="EMBL" id="BCE41769.1"/>
    </source>
</evidence>
<reference evidence="3" key="3">
    <citation type="submission" date="2020-05" db="EMBL/GenBank/DDBJ databases">
        <title>Complete genome sequence of Bradyrhizobium diazoefficiens XF9 isolated from soybean nodule.</title>
        <authorList>
            <person name="Noda R."/>
            <person name="Kakizaki K."/>
            <person name="Minamisawa K."/>
        </authorList>
    </citation>
    <scope>NUCLEOTIDE SEQUENCE</scope>
    <source>
        <strain evidence="3">XF9</strain>
    </source>
</reference>
<evidence type="ECO:0000313" key="4">
    <source>
        <dbReference type="EMBL" id="BCE85308.1"/>
    </source>
</evidence>
<dbReference type="RefSeq" id="WP_183117441.1">
    <property type="nucleotide sequence ID" value="NZ_AP022639.1"/>
</dbReference>
<dbReference type="EMBL" id="AP023098">
    <property type="protein sequence ID" value="BCE82375.1"/>
    <property type="molecule type" value="Genomic_DNA"/>
</dbReference>
<dbReference type="EMBL" id="AP023093">
    <property type="protein sequence ID" value="BCE41769.1"/>
    <property type="molecule type" value="Genomic_DNA"/>
</dbReference>
<evidence type="ECO:0000313" key="3">
    <source>
        <dbReference type="EMBL" id="BCE82375.1"/>
    </source>
</evidence>
<sequence>MNFASLAECIKTLRKPYPYLSGMLRNMVACKREYGAVFVRIGLTGKGIEPNYLVTSNRSDPDGFPEGSPKFIVAYNGRTHEPFDWEDVDLKPLSWSRELLDGAQVFALYKEVNGRTG</sequence>
<evidence type="ECO:0000313" key="1">
    <source>
        <dbReference type="EMBL" id="BCE32991.1"/>
    </source>
</evidence>
<gene>
    <name evidence="1" type="ORF">XF2B_67600</name>
    <name evidence="2" type="ORF">XF3B_68000</name>
    <name evidence="3" type="ORF">XF9B_37960</name>
    <name evidence="4" type="ORF">XF9B_67290</name>
</gene>
<dbReference type="EMBL" id="AP023092">
    <property type="protein sequence ID" value="BCE32991.1"/>
    <property type="molecule type" value="Genomic_DNA"/>
</dbReference>
<organism evidence="3">
    <name type="scientific">Bradyrhizobium diazoefficiens</name>
    <dbReference type="NCBI Taxonomy" id="1355477"/>
    <lineage>
        <taxon>Bacteria</taxon>
        <taxon>Pseudomonadati</taxon>
        <taxon>Pseudomonadota</taxon>
        <taxon>Alphaproteobacteria</taxon>
        <taxon>Hyphomicrobiales</taxon>
        <taxon>Nitrobacteraceae</taxon>
        <taxon>Bradyrhizobium</taxon>
    </lineage>
</organism>
<reference evidence="1" key="1">
    <citation type="submission" date="2020-05" db="EMBL/GenBank/DDBJ databases">
        <title>Complete genome sequence of Bradyrhizobium diazoefficiens XF2 isolated from soybean nodule.</title>
        <authorList>
            <person name="Noda R."/>
            <person name="Kakizaki K."/>
            <person name="Minamisawa K."/>
        </authorList>
    </citation>
    <scope>NUCLEOTIDE SEQUENCE</scope>
    <source>
        <strain evidence="1">XF2</strain>
    </source>
</reference>
<protein>
    <submittedName>
        <fullName evidence="3">Uncharacterized protein</fullName>
    </submittedName>
</protein>